<dbReference type="OMA" id="VSRERWS"/>
<evidence type="ECO:0000313" key="2">
    <source>
        <dbReference type="EMBL" id="PSS26899.1"/>
    </source>
</evidence>
<feature type="region of interest" description="Disordered" evidence="1">
    <location>
        <begin position="106"/>
        <end position="130"/>
    </location>
</feature>
<sequence>MSCLFQCCNREFGRKKVLGDAFISSNLSVQLKDITVRVIHADGHEELYRYAVPASKLMEKYPGICLARPQVFKNPHDSILSAEDKLFPGHKYYIIPSTTVEKLKPKHTKKCEERESTEDEEPVLDGQTVSDASGDFSEDSVCSAKEFYVSRERWFTYLLKKGLRGKKSVCSAKEFYVSRERWSTYLLKKDRRGKKSFASPVQTQKTWRGSDWEPSLTSIQEISP</sequence>
<dbReference type="PANTHER" id="PTHR33052">
    <property type="entry name" value="DUF4228 DOMAIN PROTEIN-RELATED"/>
    <property type="match status" value="1"/>
</dbReference>
<dbReference type="AlphaFoldDB" id="A0A2R6REA5"/>
<dbReference type="Pfam" id="PF14009">
    <property type="entry name" value="PADRE"/>
    <property type="match status" value="1"/>
</dbReference>
<evidence type="ECO:0000313" key="3">
    <source>
        <dbReference type="Proteomes" id="UP000241394"/>
    </source>
</evidence>
<name>A0A2R6REA5_ACTCC</name>
<feature type="region of interest" description="Disordered" evidence="1">
    <location>
        <begin position="191"/>
        <end position="224"/>
    </location>
</feature>
<reference evidence="3" key="2">
    <citation type="journal article" date="2018" name="BMC Genomics">
        <title>A manually annotated Actinidia chinensis var. chinensis (kiwifruit) genome highlights the challenges associated with draft genomes and gene prediction in plants.</title>
        <authorList>
            <person name="Pilkington S.M."/>
            <person name="Crowhurst R."/>
            <person name="Hilario E."/>
            <person name="Nardozza S."/>
            <person name="Fraser L."/>
            <person name="Peng Y."/>
            <person name="Gunaseelan K."/>
            <person name="Simpson R."/>
            <person name="Tahir J."/>
            <person name="Deroles S.C."/>
            <person name="Templeton K."/>
            <person name="Luo Z."/>
            <person name="Davy M."/>
            <person name="Cheng C."/>
            <person name="McNeilage M."/>
            <person name="Scaglione D."/>
            <person name="Liu Y."/>
            <person name="Zhang Q."/>
            <person name="Datson P."/>
            <person name="De Silva N."/>
            <person name="Gardiner S.E."/>
            <person name="Bassett H."/>
            <person name="Chagne D."/>
            <person name="McCallum J."/>
            <person name="Dzierzon H."/>
            <person name="Deng C."/>
            <person name="Wang Y.Y."/>
            <person name="Barron L."/>
            <person name="Manako K."/>
            <person name="Bowen J."/>
            <person name="Foster T.M."/>
            <person name="Erridge Z.A."/>
            <person name="Tiffin H."/>
            <person name="Waite C.N."/>
            <person name="Davies K.M."/>
            <person name="Grierson E.P."/>
            <person name="Laing W.A."/>
            <person name="Kirk R."/>
            <person name="Chen X."/>
            <person name="Wood M."/>
            <person name="Montefiori M."/>
            <person name="Brummell D.A."/>
            <person name="Schwinn K.E."/>
            <person name="Catanach A."/>
            <person name="Fullerton C."/>
            <person name="Li D."/>
            <person name="Meiyalaghan S."/>
            <person name="Nieuwenhuizen N."/>
            <person name="Read N."/>
            <person name="Prakash R."/>
            <person name="Hunter D."/>
            <person name="Zhang H."/>
            <person name="McKenzie M."/>
            <person name="Knabel M."/>
            <person name="Harris A."/>
            <person name="Allan A.C."/>
            <person name="Gleave A."/>
            <person name="Chen A."/>
            <person name="Janssen B.J."/>
            <person name="Plunkett B."/>
            <person name="Ampomah-Dwamena C."/>
            <person name="Voogd C."/>
            <person name="Leif D."/>
            <person name="Lafferty D."/>
            <person name="Souleyre E.J.F."/>
            <person name="Varkonyi-Gasic E."/>
            <person name="Gambi F."/>
            <person name="Hanley J."/>
            <person name="Yao J.L."/>
            <person name="Cheung J."/>
            <person name="David K.M."/>
            <person name="Warren B."/>
            <person name="Marsh K."/>
            <person name="Snowden K.C."/>
            <person name="Lin-Wang K."/>
            <person name="Brian L."/>
            <person name="Martinez-Sanchez M."/>
            <person name="Wang M."/>
            <person name="Ileperuma N."/>
            <person name="Macnee N."/>
            <person name="Campin R."/>
            <person name="McAtee P."/>
            <person name="Drummond R.S.M."/>
            <person name="Espley R.V."/>
            <person name="Ireland H.S."/>
            <person name="Wu R."/>
            <person name="Atkinson R.G."/>
            <person name="Karunairetnam S."/>
            <person name="Bulley S."/>
            <person name="Chunkath S."/>
            <person name="Hanley Z."/>
            <person name="Storey R."/>
            <person name="Thrimawithana A.H."/>
            <person name="Thomson S."/>
            <person name="David C."/>
            <person name="Testolin R."/>
            <person name="Huang H."/>
            <person name="Hellens R.P."/>
            <person name="Schaffer R.J."/>
        </authorList>
    </citation>
    <scope>NUCLEOTIDE SEQUENCE [LARGE SCALE GENOMIC DNA]</scope>
    <source>
        <strain evidence="3">cv. Red5</strain>
    </source>
</reference>
<evidence type="ECO:0000256" key="1">
    <source>
        <dbReference type="SAM" id="MobiDB-lite"/>
    </source>
</evidence>
<organism evidence="2 3">
    <name type="scientific">Actinidia chinensis var. chinensis</name>
    <name type="common">Chinese soft-hair kiwi</name>
    <dbReference type="NCBI Taxonomy" id="1590841"/>
    <lineage>
        <taxon>Eukaryota</taxon>
        <taxon>Viridiplantae</taxon>
        <taxon>Streptophyta</taxon>
        <taxon>Embryophyta</taxon>
        <taxon>Tracheophyta</taxon>
        <taxon>Spermatophyta</taxon>
        <taxon>Magnoliopsida</taxon>
        <taxon>eudicotyledons</taxon>
        <taxon>Gunneridae</taxon>
        <taxon>Pentapetalae</taxon>
        <taxon>asterids</taxon>
        <taxon>Ericales</taxon>
        <taxon>Actinidiaceae</taxon>
        <taxon>Actinidia</taxon>
    </lineage>
</organism>
<feature type="compositionally biased region" description="Polar residues" evidence="1">
    <location>
        <begin position="215"/>
        <end position="224"/>
    </location>
</feature>
<dbReference type="InterPro" id="IPR025322">
    <property type="entry name" value="PADRE_dom"/>
</dbReference>
<reference evidence="2 3" key="1">
    <citation type="submission" date="2017-07" db="EMBL/GenBank/DDBJ databases">
        <title>An improved, manually edited Actinidia chinensis var. chinensis (kiwifruit) genome highlights the challenges associated with draft genomes and gene prediction in plants.</title>
        <authorList>
            <person name="Pilkington S."/>
            <person name="Crowhurst R."/>
            <person name="Hilario E."/>
            <person name="Nardozza S."/>
            <person name="Fraser L."/>
            <person name="Peng Y."/>
            <person name="Gunaseelan K."/>
            <person name="Simpson R."/>
            <person name="Tahir J."/>
            <person name="Deroles S."/>
            <person name="Templeton K."/>
            <person name="Luo Z."/>
            <person name="Davy M."/>
            <person name="Cheng C."/>
            <person name="Mcneilage M."/>
            <person name="Scaglione D."/>
            <person name="Liu Y."/>
            <person name="Zhang Q."/>
            <person name="Datson P."/>
            <person name="De Silva N."/>
            <person name="Gardiner S."/>
            <person name="Bassett H."/>
            <person name="Chagne D."/>
            <person name="Mccallum J."/>
            <person name="Dzierzon H."/>
            <person name="Deng C."/>
            <person name="Wang Y.-Y."/>
            <person name="Barron N."/>
            <person name="Manako K."/>
            <person name="Bowen J."/>
            <person name="Foster T."/>
            <person name="Erridge Z."/>
            <person name="Tiffin H."/>
            <person name="Waite C."/>
            <person name="Davies K."/>
            <person name="Grierson E."/>
            <person name="Laing W."/>
            <person name="Kirk R."/>
            <person name="Chen X."/>
            <person name="Wood M."/>
            <person name="Montefiori M."/>
            <person name="Brummell D."/>
            <person name="Schwinn K."/>
            <person name="Catanach A."/>
            <person name="Fullerton C."/>
            <person name="Li D."/>
            <person name="Meiyalaghan S."/>
            <person name="Nieuwenhuizen N."/>
            <person name="Read N."/>
            <person name="Prakash R."/>
            <person name="Hunter D."/>
            <person name="Zhang H."/>
            <person name="Mckenzie M."/>
            <person name="Knabel M."/>
            <person name="Harris A."/>
            <person name="Allan A."/>
            <person name="Chen A."/>
            <person name="Janssen B."/>
            <person name="Plunkett B."/>
            <person name="Dwamena C."/>
            <person name="Voogd C."/>
            <person name="Leif D."/>
            <person name="Lafferty D."/>
            <person name="Souleyre E."/>
            <person name="Varkonyi-Gasic E."/>
            <person name="Gambi F."/>
            <person name="Hanley J."/>
            <person name="Yao J.-L."/>
            <person name="Cheung J."/>
            <person name="David K."/>
            <person name="Warren B."/>
            <person name="Marsh K."/>
            <person name="Snowden K."/>
            <person name="Lin-Wang K."/>
            <person name="Brian L."/>
            <person name="Martinez-Sanchez M."/>
            <person name="Wang M."/>
            <person name="Ileperuma N."/>
            <person name="Macnee N."/>
            <person name="Campin R."/>
            <person name="Mcatee P."/>
            <person name="Drummond R."/>
            <person name="Espley R."/>
            <person name="Ireland H."/>
            <person name="Wu R."/>
            <person name="Atkinson R."/>
            <person name="Karunairetnam S."/>
            <person name="Bulley S."/>
            <person name="Chunkath S."/>
            <person name="Hanley Z."/>
            <person name="Storey R."/>
            <person name="Thrimawithana A."/>
            <person name="Thomson S."/>
            <person name="David C."/>
            <person name="Testolin R."/>
        </authorList>
    </citation>
    <scope>NUCLEOTIDE SEQUENCE [LARGE SCALE GENOMIC DNA]</scope>
    <source>
        <strain evidence="3">cv. Red5</strain>
        <tissue evidence="2">Young leaf</tissue>
    </source>
</reference>
<dbReference type="Proteomes" id="UP000241394">
    <property type="component" value="Chromosome LG7"/>
</dbReference>
<dbReference type="OrthoDB" id="1923394at2759"/>
<gene>
    <name evidence="2" type="ORF">CEY00_Acc08195</name>
</gene>
<accession>A0A2R6REA5</accession>
<keyword evidence="3" id="KW-1185">Reference proteome</keyword>
<dbReference type="EMBL" id="NKQK01000007">
    <property type="protein sequence ID" value="PSS26899.1"/>
    <property type="molecule type" value="Genomic_DNA"/>
</dbReference>
<proteinExistence type="predicted"/>
<comment type="caution">
    <text evidence="2">The sequence shown here is derived from an EMBL/GenBank/DDBJ whole genome shotgun (WGS) entry which is preliminary data.</text>
</comment>
<dbReference type="InParanoid" id="A0A2R6REA5"/>
<dbReference type="Gramene" id="PSS26899">
    <property type="protein sequence ID" value="PSS26899"/>
    <property type="gene ID" value="CEY00_Acc08195"/>
</dbReference>
<protein>
    <submittedName>
        <fullName evidence="2">Protein TIC like</fullName>
    </submittedName>
</protein>